<dbReference type="PANTHER" id="PTHR46551:SF1">
    <property type="entry name" value="SAP DOMAIN-CONTAINING RIBONUCLEOPROTEIN"/>
    <property type="match status" value="1"/>
</dbReference>
<evidence type="ECO:0000256" key="3">
    <source>
        <dbReference type="SAM" id="MobiDB-lite"/>
    </source>
</evidence>
<sequence>MAEYSSLKVPELKKLLAEKKLPQTGNKADLIARLQEDDKKNSSAKTSTVAKQDKEDEITYSDDELESGPAAAPKAAPEPAPAAKPAAKKASPAETNAVAKPASQPADEAKQPTPQEPTDGQETGKEQEVGADNKSPKKDDESFALGLSTTEAETEAKRRAERAKRFGLEIDDEAKKRSDRAARFGIDENTLVSGLDAALPERALKRGRDRGGDDGGRARKRQNFDARGNRAARHGRVGRGGRRNDGPKQSSIQTDPVERAKAEKRAARFAQN</sequence>
<comment type="caution">
    <text evidence="5">The sequence shown here is derived from an EMBL/GenBank/DDBJ whole genome shotgun (WGS) entry which is preliminary data.</text>
</comment>
<dbReference type="EMBL" id="NJEU01000458">
    <property type="protein sequence ID" value="PHH74048.1"/>
    <property type="molecule type" value="Genomic_DNA"/>
</dbReference>
<evidence type="ECO:0000259" key="4">
    <source>
        <dbReference type="PROSITE" id="PS50800"/>
    </source>
</evidence>
<reference evidence="5 6" key="1">
    <citation type="submission" date="2017-06" db="EMBL/GenBank/DDBJ databases">
        <title>Ant-infecting Ophiocordyceps genomes reveal a high diversity of potential behavioral manipulation genes and a possible major role for enterotoxins.</title>
        <authorList>
            <person name="De Bekker C."/>
            <person name="Evans H.C."/>
            <person name="Brachmann A."/>
            <person name="Hughes D.P."/>
        </authorList>
    </citation>
    <scope>NUCLEOTIDE SEQUENCE [LARGE SCALE GENOMIC DNA]</scope>
    <source>
        <strain evidence="5 6">1348a</strain>
    </source>
</reference>
<dbReference type="InterPro" id="IPR052240">
    <property type="entry name" value="SAP_domain_ribonucleoprotein"/>
</dbReference>
<feature type="compositionally biased region" description="Basic and acidic residues" evidence="3">
    <location>
        <begin position="202"/>
        <end position="228"/>
    </location>
</feature>
<evidence type="ECO:0000256" key="2">
    <source>
        <dbReference type="ARBA" id="ARBA00046328"/>
    </source>
</evidence>
<protein>
    <recommendedName>
        <fullName evidence="4">SAP domain-containing protein</fullName>
    </recommendedName>
</protein>
<dbReference type="PANTHER" id="PTHR46551">
    <property type="entry name" value="SAP DOMAIN-CONTAINING RIBONUCLEOPROTEIN"/>
    <property type="match status" value="1"/>
</dbReference>
<dbReference type="InterPro" id="IPR003034">
    <property type="entry name" value="SAP_dom"/>
</dbReference>
<feature type="compositionally biased region" description="Polar residues" evidence="3">
    <location>
        <begin position="112"/>
        <end position="121"/>
    </location>
</feature>
<dbReference type="Pfam" id="PF18592">
    <property type="entry name" value="Tho1_MOS11_C"/>
    <property type="match status" value="1"/>
</dbReference>
<keyword evidence="1" id="KW-0597">Phosphoprotein</keyword>
<feature type="compositionally biased region" description="Basic and acidic residues" evidence="3">
    <location>
        <begin position="256"/>
        <end position="266"/>
    </location>
</feature>
<feature type="compositionally biased region" description="Basic residues" evidence="3">
    <location>
        <begin position="230"/>
        <end position="241"/>
    </location>
</feature>
<dbReference type="AlphaFoldDB" id="A0A2C5Y7L0"/>
<keyword evidence="6" id="KW-1185">Reference proteome</keyword>
<dbReference type="OrthoDB" id="445357at2759"/>
<name>A0A2C5Y7L0_9HYPO</name>
<evidence type="ECO:0000313" key="6">
    <source>
        <dbReference type="Proteomes" id="UP000224854"/>
    </source>
</evidence>
<feature type="compositionally biased region" description="Basic and acidic residues" evidence="3">
    <location>
        <begin position="154"/>
        <end position="186"/>
    </location>
</feature>
<organism evidence="5 6">
    <name type="scientific">Ophiocordyceps australis</name>
    <dbReference type="NCBI Taxonomy" id="1399860"/>
    <lineage>
        <taxon>Eukaryota</taxon>
        <taxon>Fungi</taxon>
        <taxon>Dikarya</taxon>
        <taxon>Ascomycota</taxon>
        <taxon>Pezizomycotina</taxon>
        <taxon>Sordariomycetes</taxon>
        <taxon>Hypocreomycetidae</taxon>
        <taxon>Hypocreales</taxon>
        <taxon>Ophiocordycipitaceae</taxon>
        <taxon>Ophiocordyceps</taxon>
    </lineage>
</organism>
<dbReference type="InterPro" id="IPR036361">
    <property type="entry name" value="SAP_dom_sf"/>
</dbReference>
<dbReference type="Proteomes" id="UP000224854">
    <property type="component" value="Unassembled WGS sequence"/>
</dbReference>
<dbReference type="InterPro" id="IPR040746">
    <property type="entry name" value="THO1_MOS11_C"/>
</dbReference>
<accession>A0A2C5Y7L0</accession>
<dbReference type="GO" id="GO:0016973">
    <property type="term" value="P:poly(A)+ mRNA export from nucleus"/>
    <property type="evidence" value="ECO:0007669"/>
    <property type="project" value="TreeGrafter"/>
</dbReference>
<feature type="compositionally biased region" description="Low complexity" evidence="3">
    <location>
        <begin position="83"/>
        <end position="93"/>
    </location>
</feature>
<feature type="compositionally biased region" description="Acidic residues" evidence="3">
    <location>
        <begin position="55"/>
        <end position="66"/>
    </location>
</feature>
<evidence type="ECO:0000256" key="1">
    <source>
        <dbReference type="ARBA" id="ARBA00022553"/>
    </source>
</evidence>
<feature type="region of interest" description="Disordered" evidence="3">
    <location>
        <begin position="18"/>
        <end position="272"/>
    </location>
</feature>
<feature type="domain" description="SAP" evidence="4">
    <location>
        <begin position="4"/>
        <end position="38"/>
    </location>
</feature>
<proteinExistence type="inferred from homology"/>
<dbReference type="SUPFAM" id="SSF68906">
    <property type="entry name" value="SAP domain"/>
    <property type="match status" value="1"/>
</dbReference>
<dbReference type="Gene3D" id="1.10.720.30">
    <property type="entry name" value="SAP domain"/>
    <property type="match status" value="1"/>
</dbReference>
<comment type="similarity">
    <text evidence="2">Belongs to the SAP domain-containing ribonucleoprotein family.</text>
</comment>
<evidence type="ECO:0000313" key="5">
    <source>
        <dbReference type="EMBL" id="PHH74048.1"/>
    </source>
</evidence>
<gene>
    <name evidence="5" type="ORF">CDD82_5124</name>
</gene>
<dbReference type="PROSITE" id="PS50800">
    <property type="entry name" value="SAP"/>
    <property type="match status" value="1"/>
</dbReference>
<dbReference type="SMART" id="SM00513">
    <property type="entry name" value="SAP"/>
    <property type="match status" value="1"/>
</dbReference>
<dbReference type="Pfam" id="PF02037">
    <property type="entry name" value="SAP"/>
    <property type="match status" value="1"/>
</dbReference>
<dbReference type="GO" id="GO:0005634">
    <property type="term" value="C:nucleus"/>
    <property type="evidence" value="ECO:0007669"/>
    <property type="project" value="TreeGrafter"/>
</dbReference>